<feature type="transmembrane region" description="Helical" evidence="2">
    <location>
        <begin position="58"/>
        <end position="85"/>
    </location>
</feature>
<reference evidence="4" key="2">
    <citation type="submission" date="2023-11" db="UniProtKB">
        <authorList>
            <consortium name="WormBaseParasite"/>
        </authorList>
    </citation>
    <scope>IDENTIFICATION</scope>
</reference>
<evidence type="ECO:0000256" key="2">
    <source>
        <dbReference type="SAM" id="Phobius"/>
    </source>
</evidence>
<proteinExistence type="predicted"/>
<sequence>MLKILAFLIKPFTSDCEHQVCPQHSHCLKTLDGNFTCVCNYFFAPADLDPKVPLECRFSYVSLTLTLVFTQLSLTCITWIIVAIWKACQQRGQYEGVQYKESRQELQQSRSPSVNSRESIRSSSTRR</sequence>
<feature type="compositionally biased region" description="Low complexity" evidence="1">
    <location>
        <begin position="111"/>
        <end position="127"/>
    </location>
</feature>
<evidence type="ECO:0000313" key="4">
    <source>
        <dbReference type="WBParaSite" id="TREG1_122840.1"/>
    </source>
</evidence>
<keyword evidence="2" id="KW-0812">Transmembrane</keyword>
<evidence type="ECO:0000256" key="1">
    <source>
        <dbReference type="SAM" id="MobiDB-lite"/>
    </source>
</evidence>
<keyword evidence="3" id="KW-1185">Reference proteome</keyword>
<evidence type="ECO:0008006" key="5">
    <source>
        <dbReference type="Google" id="ProtNLM"/>
    </source>
</evidence>
<keyword evidence="2" id="KW-0472">Membrane</keyword>
<organism evidence="3 4">
    <name type="scientific">Trichobilharzia regenti</name>
    <name type="common">Nasal bird schistosome</name>
    <dbReference type="NCBI Taxonomy" id="157069"/>
    <lineage>
        <taxon>Eukaryota</taxon>
        <taxon>Metazoa</taxon>
        <taxon>Spiralia</taxon>
        <taxon>Lophotrochozoa</taxon>
        <taxon>Platyhelminthes</taxon>
        <taxon>Trematoda</taxon>
        <taxon>Digenea</taxon>
        <taxon>Strigeidida</taxon>
        <taxon>Schistosomatoidea</taxon>
        <taxon>Schistosomatidae</taxon>
        <taxon>Trichobilharzia</taxon>
    </lineage>
</organism>
<protein>
    <recommendedName>
        <fullName evidence="5">EGF-like domain-containing protein</fullName>
    </recommendedName>
</protein>
<reference evidence="3" key="1">
    <citation type="submission" date="2022-06" db="EMBL/GenBank/DDBJ databases">
        <authorList>
            <person name="Berger JAMES D."/>
            <person name="Berger JAMES D."/>
        </authorList>
    </citation>
    <scope>NUCLEOTIDE SEQUENCE [LARGE SCALE GENOMIC DNA]</scope>
</reference>
<evidence type="ECO:0000313" key="3">
    <source>
        <dbReference type="Proteomes" id="UP000050795"/>
    </source>
</evidence>
<dbReference type="WBParaSite" id="TREG1_122840.1">
    <property type="protein sequence ID" value="TREG1_122840.1"/>
    <property type="gene ID" value="TREG1_122840"/>
</dbReference>
<accession>A0AA85IUJ0</accession>
<feature type="region of interest" description="Disordered" evidence="1">
    <location>
        <begin position="104"/>
        <end position="127"/>
    </location>
</feature>
<name>A0AA85IUJ0_TRIRE</name>
<dbReference type="Proteomes" id="UP000050795">
    <property type="component" value="Unassembled WGS sequence"/>
</dbReference>
<keyword evidence="2" id="KW-1133">Transmembrane helix</keyword>
<dbReference type="AlphaFoldDB" id="A0AA85IUJ0"/>